<keyword evidence="4" id="KW-1185">Reference proteome</keyword>
<evidence type="ECO:0000313" key="4">
    <source>
        <dbReference type="Proteomes" id="UP000184267"/>
    </source>
</evidence>
<gene>
    <name evidence="3" type="ORF">TRAPUB_14212</name>
</gene>
<dbReference type="Proteomes" id="UP000184267">
    <property type="component" value="Unassembled WGS sequence"/>
</dbReference>
<reference evidence="3 4" key="1">
    <citation type="submission" date="2016-10" db="EMBL/GenBank/DDBJ databases">
        <title>Genome sequence of the basidiomycete white-rot fungus Trametes pubescens.</title>
        <authorList>
            <person name="Makela M.R."/>
            <person name="Granchi Z."/>
            <person name="Peng M."/>
            <person name="De Vries R.P."/>
            <person name="Grigoriev I."/>
            <person name="Riley R."/>
            <person name="Hilden K."/>
        </authorList>
    </citation>
    <scope>NUCLEOTIDE SEQUENCE [LARGE SCALE GENOMIC DNA]</scope>
    <source>
        <strain evidence="3 4">FBCC735</strain>
    </source>
</reference>
<dbReference type="OrthoDB" id="2747587at2759"/>
<feature type="domain" description="C2H2-type" evidence="2">
    <location>
        <begin position="3"/>
        <end position="31"/>
    </location>
</feature>
<protein>
    <recommendedName>
        <fullName evidence="2">C2H2-type domain-containing protein</fullName>
    </recommendedName>
</protein>
<dbReference type="Pfam" id="PF18759">
    <property type="entry name" value="Plavaka"/>
    <property type="match status" value="1"/>
</dbReference>
<keyword evidence="1" id="KW-0863">Zinc-finger</keyword>
<dbReference type="OMA" id="RINTSHD"/>
<comment type="caution">
    <text evidence="3">The sequence shown here is derived from an EMBL/GenBank/DDBJ whole genome shotgun (WGS) entry which is preliminary data.</text>
</comment>
<keyword evidence="1" id="KW-0862">Zinc</keyword>
<dbReference type="AlphaFoldDB" id="A0A1M2VNZ4"/>
<accession>A0A1M2VNZ4</accession>
<dbReference type="PROSITE" id="PS00028">
    <property type="entry name" value="ZINC_FINGER_C2H2_1"/>
    <property type="match status" value="1"/>
</dbReference>
<dbReference type="STRING" id="154538.A0A1M2VNZ4"/>
<sequence length="918" mass="104429">MGRVCNLCGHSFSTRRGLGVHYARMHANPKPQAPRSTYRYHPNLTALPCDAEGNFLPPDAPPPPRDNTKTFDPFPHRPAFHFAELHFEKMQQSRGDLDELLRIFAAEKALETGEEASSIFDSAEHLHATIDALPYGECPWYTFKIRYSGPITPESPSWKRQEYTVHTRNTLHVAENFASSADFKDMWDYVPFEEYTGENCRRFSNLMSARWAYKKADTIAEDPATHGAMLMPIVLGADKTMASVATGHQEFHPLYMSPGNVHNAMRRAHREGVQPIAFLPIPKAAREFADDEEFRIFKKQIYHAALAQILSPLHPGMTTPHVMRCPDGHYRRVIFELGPFIADYPEQVYLSGVVYGWCPKCRALPDELEDIGQPRFREHTEQLLRTFNHRDLWDVFGVVDDVTPFTMHFPRADIHELLTPDLLHQLIKGTFKDHIVTWVNEYIYLTSDSDREAKERIDEIDRRLAAAPSFPGLRRFPEGRNFSQWTGKDSKGLMKVYLAAIAGVVPAKMVRCLAVFLDFCYLARHSEHDTVTLEVMEDALAYFHELRTVFVETGVRPDGFGLPRQHALVHYVPSIRLFGSPNGVCTSITESKHIDAVKRPWRASSKNKPLGQIIRTNTRLLKLSAARVEFSRRGMLQGDVYTAALREVGIEVEDRQLLKEQRFIALQEAQDADGHAADGSVSLSERPGMSYVLCCMPSLMSILDSRLSIEVLSEKLEQPGLLELIQHFLYMSIYPDDPDDIFIDDLPELPLRLKMGLHLSASATFLAPSELCGPGGMHREMIRCNPTWFKEIPRYDTVLVRVDDTPGMRGLSVVRVRAFLSFVFEHVKYQVALVEWFTTDADQPDPLTGMWVVRPAYVGDIRSATIIPISSIVRACHLMPVFGNTPLPLDFSFIDTLDAFKAYYINHYIDYHAHETLL</sequence>
<dbReference type="PROSITE" id="PS50157">
    <property type="entry name" value="ZINC_FINGER_C2H2_2"/>
    <property type="match status" value="1"/>
</dbReference>
<name>A0A1M2VNZ4_TRAPU</name>
<evidence type="ECO:0000313" key="3">
    <source>
        <dbReference type="EMBL" id="OJT09329.1"/>
    </source>
</evidence>
<dbReference type="GO" id="GO:0008270">
    <property type="term" value="F:zinc ion binding"/>
    <property type="evidence" value="ECO:0007669"/>
    <property type="project" value="UniProtKB-KW"/>
</dbReference>
<evidence type="ECO:0000256" key="1">
    <source>
        <dbReference type="PROSITE-ProRule" id="PRU00042"/>
    </source>
</evidence>
<proteinExistence type="predicted"/>
<dbReference type="InterPro" id="IPR013087">
    <property type="entry name" value="Znf_C2H2_type"/>
</dbReference>
<evidence type="ECO:0000259" key="2">
    <source>
        <dbReference type="PROSITE" id="PS50157"/>
    </source>
</evidence>
<dbReference type="EMBL" id="MNAD01000942">
    <property type="protein sequence ID" value="OJT09329.1"/>
    <property type="molecule type" value="Genomic_DNA"/>
</dbReference>
<dbReference type="InterPro" id="IPR041078">
    <property type="entry name" value="Plavaka"/>
</dbReference>
<keyword evidence="1" id="KW-0479">Metal-binding</keyword>
<organism evidence="3 4">
    <name type="scientific">Trametes pubescens</name>
    <name type="common">White-rot fungus</name>
    <dbReference type="NCBI Taxonomy" id="154538"/>
    <lineage>
        <taxon>Eukaryota</taxon>
        <taxon>Fungi</taxon>
        <taxon>Dikarya</taxon>
        <taxon>Basidiomycota</taxon>
        <taxon>Agaricomycotina</taxon>
        <taxon>Agaricomycetes</taxon>
        <taxon>Polyporales</taxon>
        <taxon>Polyporaceae</taxon>
        <taxon>Trametes</taxon>
    </lineage>
</organism>